<name>A0ABM8W1G8_GIGMA</name>
<comment type="caution">
    <text evidence="1">The sequence shown here is derived from an EMBL/GenBank/DDBJ whole genome shotgun (WGS) entry which is preliminary data.</text>
</comment>
<evidence type="ECO:0000313" key="1">
    <source>
        <dbReference type="EMBL" id="CAG8500593.1"/>
    </source>
</evidence>
<keyword evidence="2" id="KW-1185">Reference proteome</keyword>
<accession>A0ABM8W1G8</accession>
<dbReference type="EMBL" id="CAJVQB010000657">
    <property type="protein sequence ID" value="CAG8500593.1"/>
    <property type="molecule type" value="Genomic_DNA"/>
</dbReference>
<gene>
    <name evidence="1" type="ORF">GMARGA_LOCUS2180</name>
</gene>
<reference evidence="1 2" key="1">
    <citation type="submission" date="2021-06" db="EMBL/GenBank/DDBJ databases">
        <authorList>
            <person name="Kallberg Y."/>
            <person name="Tangrot J."/>
            <person name="Rosling A."/>
        </authorList>
    </citation>
    <scope>NUCLEOTIDE SEQUENCE [LARGE SCALE GENOMIC DNA]</scope>
    <source>
        <strain evidence="1 2">120-4 pot B 10/14</strain>
    </source>
</reference>
<feature type="non-terminal residue" evidence="1">
    <location>
        <position position="71"/>
    </location>
</feature>
<organism evidence="1 2">
    <name type="scientific">Gigaspora margarita</name>
    <dbReference type="NCBI Taxonomy" id="4874"/>
    <lineage>
        <taxon>Eukaryota</taxon>
        <taxon>Fungi</taxon>
        <taxon>Fungi incertae sedis</taxon>
        <taxon>Mucoromycota</taxon>
        <taxon>Glomeromycotina</taxon>
        <taxon>Glomeromycetes</taxon>
        <taxon>Diversisporales</taxon>
        <taxon>Gigasporaceae</taxon>
        <taxon>Gigaspora</taxon>
    </lineage>
</organism>
<proteinExistence type="predicted"/>
<dbReference type="Proteomes" id="UP000789901">
    <property type="component" value="Unassembled WGS sequence"/>
</dbReference>
<sequence>MGFAPTAVAESENGWDERANFHNKEIDKEQTSAFLFPCKKHMNTPCHLTGNQSPYYSKLPASNKKLNLLVN</sequence>
<protein>
    <submittedName>
        <fullName evidence="1">14170_t:CDS:1</fullName>
    </submittedName>
</protein>
<evidence type="ECO:0000313" key="2">
    <source>
        <dbReference type="Proteomes" id="UP000789901"/>
    </source>
</evidence>